<dbReference type="CDD" id="cd00397">
    <property type="entry name" value="DNA_BRE_C"/>
    <property type="match status" value="1"/>
</dbReference>
<keyword evidence="2 4" id="KW-0238">DNA-binding</keyword>
<dbReference type="RefSeq" id="WP_230303053.1">
    <property type="nucleotide sequence ID" value="NZ_CAKKMG010000062.1"/>
</dbReference>
<dbReference type="GO" id="GO:0015074">
    <property type="term" value="P:DNA integration"/>
    <property type="evidence" value="ECO:0007669"/>
    <property type="project" value="UniProtKB-KW"/>
</dbReference>
<dbReference type="InterPro" id="IPR013762">
    <property type="entry name" value="Integrase-like_cat_sf"/>
</dbReference>
<feature type="coiled-coil region" evidence="5">
    <location>
        <begin position="294"/>
        <end position="321"/>
    </location>
</feature>
<feature type="domain" description="Tyr recombinase" evidence="6">
    <location>
        <begin position="122"/>
        <end position="313"/>
    </location>
</feature>
<keyword evidence="1" id="KW-0229">DNA integration</keyword>
<dbReference type="Gene3D" id="1.10.150.130">
    <property type="match status" value="1"/>
</dbReference>
<sequence length="377" mass="44220">MTEYFQPTEDIVNPTTTLSQALLFMREHRHWSQTTFDSYQYDVKLFESYLLSRGLEPTLENGQHLSIVSQWIRQQKDAEAAYKTIMRRVAALSSLYAFYKDLGIIQTNAFKASSVPGQHFKSHSRTMDMDDLKSVYEALEGLQKEGIYIEIPIKLLLYTGLRNHAITKLKVKNIIWEEGVLVYDVTNQNSKNKYQVLPLPPKLLNEIQVFVEEKNLNEEDPLCYGIKGYPLKNKQLNALVNKINQYLNWNDEKRVTPHGFRYTIATLLDERGISVENIKYLLGHSSSENVQSYLRRFDIKIRQIKEELTKIESELEKSLKSRNERSPFKHQESVKRYETEVFHLPYSEEFIIELSKSNPQLLEKLMLEHFKQNNLES</sequence>
<dbReference type="InterPro" id="IPR010998">
    <property type="entry name" value="Integrase_recombinase_N"/>
</dbReference>
<dbReference type="Pfam" id="PF00589">
    <property type="entry name" value="Phage_integrase"/>
    <property type="match status" value="1"/>
</dbReference>
<name>A0A9W4L6B2_9BACI</name>
<evidence type="ECO:0000313" key="9">
    <source>
        <dbReference type="Proteomes" id="UP000789326"/>
    </source>
</evidence>
<dbReference type="InterPro" id="IPR050090">
    <property type="entry name" value="Tyrosine_recombinase_XerCD"/>
</dbReference>
<evidence type="ECO:0000313" key="8">
    <source>
        <dbReference type="EMBL" id="CAH0270916.1"/>
    </source>
</evidence>
<keyword evidence="5" id="KW-0175">Coiled coil</keyword>
<dbReference type="PANTHER" id="PTHR30349">
    <property type="entry name" value="PHAGE INTEGRASE-RELATED"/>
    <property type="match status" value="1"/>
</dbReference>
<dbReference type="PROSITE" id="PS51898">
    <property type="entry name" value="TYR_RECOMBINASE"/>
    <property type="match status" value="1"/>
</dbReference>
<dbReference type="InterPro" id="IPR044068">
    <property type="entry name" value="CB"/>
</dbReference>
<dbReference type="EMBL" id="CAKKMG010000062">
    <property type="protein sequence ID" value="CAH0270916.1"/>
    <property type="molecule type" value="Genomic_DNA"/>
</dbReference>
<feature type="domain" description="Core-binding (CB)" evidence="7">
    <location>
        <begin position="13"/>
        <end position="100"/>
    </location>
</feature>
<dbReference type="InterPro" id="IPR011010">
    <property type="entry name" value="DNA_brk_join_enz"/>
</dbReference>
<dbReference type="Pfam" id="PF02899">
    <property type="entry name" value="Phage_int_SAM_1"/>
    <property type="match status" value="1"/>
</dbReference>
<dbReference type="InterPro" id="IPR002104">
    <property type="entry name" value="Integrase_catalytic"/>
</dbReference>
<proteinExistence type="predicted"/>
<dbReference type="Proteomes" id="UP000789326">
    <property type="component" value="Unassembled WGS sequence"/>
</dbReference>
<evidence type="ECO:0000256" key="5">
    <source>
        <dbReference type="SAM" id="Coils"/>
    </source>
</evidence>
<dbReference type="AlphaFoldDB" id="A0A9W4L6B2"/>
<protein>
    <submittedName>
        <fullName evidence="8">Tyrosine recombinase XerC</fullName>
    </submittedName>
</protein>
<evidence type="ECO:0000256" key="1">
    <source>
        <dbReference type="ARBA" id="ARBA00022908"/>
    </source>
</evidence>
<evidence type="ECO:0000256" key="2">
    <source>
        <dbReference type="ARBA" id="ARBA00023125"/>
    </source>
</evidence>
<dbReference type="PROSITE" id="PS51900">
    <property type="entry name" value="CB"/>
    <property type="match status" value="1"/>
</dbReference>
<dbReference type="GO" id="GO:0003677">
    <property type="term" value="F:DNA binding"/>
    <property type="evidence" value="ECO:0007669"/>
    <property type="project" value="UniProtKB-UniRule"/>
</dbReference>
<dbReference type="InterPro" id="IPR004107">
    <property type="entry name" value="Integrase_SAM-like_N"/>
</dbReference>
<evidence type="ECO:0000259" key="6">
    <source>
        <dbReference type="PROSITE" id="PS51898"/>
    </source>
</evidence>
<dbReference type="SUPFAM" id="SSF56349">
    <property type="entry name" value="DNA breaking-rejoining enzymes"/>
    <property type="match status" value="1"/>
</dbReference>
<accession>A0A9W4L6B2</accession>
<comment type="caution">
    <text evidence="8">The sequence shown here is derived from an EMBL/GenBank/DDBJ whole genome shotgun (WGS) entry which is preliminary data.</text>
</comment>
<reference evidence="8" key="1">
    <citation type="submission" date="2021-11" db="EMBL/GenBank/DDBJ databases">
        <authorList>
            <person name="Bulgarelli D."/>
        </authorList>
    </citation>
    <scope>NUCLEOTIDE SEQUENCE</scope>
    <source>
        <strain evidence="8">Bi133</strain>
    </source>
</reference>
<dbReference type="GO" id="GO:0006310">
    <property type="term" value="P:DNA recombination"/>
    <property type="evidence" value="ECO:0007669"/>
    <property type="project" value="UniProtKB-KW"/>
</dbReference>
<evidence type="ECO:0000256" key="4">
    <source>
        <dbReference type="PROSITE-ProRule" id="PRU01248"/>
    </source>
</evidence>
<organism evidence="8 9">
    <name type="scientific">Peribacillus simplex</name>
    <dbReference type="NCBI Taxonomy" id="1478"/>
    <lineage>
        <taxon>Bacteria</taxon>
        <taxon>Bacillati</taxon>
        <taxon>Bacillota</taxon>
        <taxon>Bacilli</taxon>
        <taxon>Bacillales</taxon>
        <taxon>Bacillaceae</taxon>
        <taxon>Peribacillus</taxon>
    </lineage>
</organism>
<keyword evidence="3" id="KW-0233">DNA recombination</keyword>
<evidence type="ECO:0000259" key="7">
    <source>
        <dbReference type="PROSITE" id="PS51900"/>
    </source>
</evidence>
<dbReference type="PANTHER" id="PTHR30349:SF81">
    <property type="entry name" value="TYROSINE RECOMBINASE XERC"/>
    <property type="match status" value="1"/>
</dbReference>
<gene>
    <name evidence="8" type="primary">xerC_4</name>
    <name evidence="8" type="ORF">SRABI133_03658</name>
</gene>
<dbReference type="Gene3D" id="1.10.443.10">
    <property type="entry name" value="Intergrase catalytic core"/>
    <property type="match status" value="1"/>
</dbReference>
<evidence type="ECO:0000256" key="3">
    <source>
        <dbReference type="ARBA" id="ARBA00023172"/>
    </source>
</evidence>